<evidence type="ECO:0000313" key="1">
    <source>
        <dbReference type="EMBL" id="ASJ05052.1"/>
    </source>
</evidence>
<evidence type="ECO:0000313" key="2">
    <source>
        <dbReference type="Proteomes" id="UP000250272"/>
    </source>
</evidence>
<dbReference type="OrthoDB" id="97223at2157"/>
<keyword evidence="2" id="KW-1185">Reference proteome</keyword>
<dbReference type="KEGG" id="tbs:A3L01_06615"/>
<proteinExistence type="predicted"/>
<dbReference type="Proteomes" id="UP000250272">
    <property type="component" value="Chromosome"/>
</dbReference>
<accession>A0A2Z2MJX4</accession>
<gene>
    <name evidence="1" type="ORF">A3L01_06615</name>
</gene>
<name>A0A2Z2MJX4_9EURY</name>
<dbReference type="GeneID" id="33326433"/>
<protein>
    <submittedName>
        <fullName evidence="1">Uncharacterized protein</fullName>
    </submittedName>
</protein>
<sequence>MERLKALIGKKEDRVDFVSYLITILLTNKELYSDEILFRDAVEEIYRTLRSEVMDNGRKDLVEAYEKAVLLRAIVSGSIESPDKLLLEIKKGLTRWE</sequence>
<organism evidence="1 2">
    <name type="scientific">Thermococcus barossii</name>
    <dbReference type="NCBI Taxonomy" id="54077"/>
    <lineage>
        <taxon>Archaea</taxon>
        <taxon>Methanobacteriati</taxon>
        <taxon>Methanobacteriota</taxon>
        <taxon>Thermococci</taxon>
        <taxon>Thermococcales</taxon>
        <taxon>Thermococcaceae</taxon>
        <taxon>Thermococcus</taxon>
    </lineage>
</organism>
<dbReference type="AlphaFoldDB" id="A0A2Z2MJX4"/>
<dbReference type="EMBL" id="CP015101">
    <property type="protein sequence ID" value="ASJ05052.1"/>
    <property type="molecule type" value="Genomic_DNA"/>
</dbReference>
<reference evidence="1 2" key="1">
    <citation type="submission" date="2016-04" db="EMBL/GenBank/DDBJ databases">
        <title>Complete genome sequence of Thermococcus barossii type strain SHCK-94.</title>
        <authorList>
            <person name="Oger P.M."/>
        </authorList>
    </citation>
    <scope>NUCLEOTIDE SEQUENCE [LARGE SCALE GENOMIC DNA]</scope>
    <source>
        <strain evidence="1 2">SHCK-94</strain>
    </source>
</reference>
<dbReference type="RefSeq" id="WP_088865059.1">
    <property type="nucleotide sequence ID" value="NZ_CP015101.1"/>
</dbReference>